<keyword evidence="4" id="KW-1185">Reference proteome</keyword>
<dbReference type="Gene3D" id="3.40.980.10">
    <property type="entry name" value="MoaB/Mog-like domain"/>
    <property type="match status" value="1"/>
</dbReference>
<evidence type="ECO:0000256" key="1">
    <source>
        <dbReference type="SAM" id="MobiDB-lite"/>
    </source>
</evidence>
<protein>
    <submittedName>
        <fullName evidence="3">4292_t:CDS:1</fullName>
    </submittedName>
</protein>
<sequence>MSREMQDQKSNTKLQQESTTSTIEVSGNVSKPNSQSRTRKFPITPLEALEDQPFPETAACLIIGDEILNGKIVDTNSGFFAKFCFNLGIDVKRIEVIPDEEDTIIEAVRRLSKKYDFVVTSGGVGTTHDDITYPSIARAFGLELVYHQETIDRMMGVLQNHPILKKETSVEVITASKRMALFPSPSLVVYPNETIWVPIVIVNNNVHILPGIPSLFRALLGEFGKYFSQQGEKFIRVYVRTYQPESFIAPVLTEMQEKVAHLGVKIGSYPTWTSNKRWVVVSLLAREKRKSVVEELAKEVAEKINGHFISKLEDLEESDVGKLKL</sequence>
<dbReference type="GO" id="GO:0047884">
    <property type="term" value="F:FAD diphosphatase activity"/>
    <property type="evidence" value="ECO:0007669"/>
    <property type="project" value="TreeGrafter"/>
</dbReference>
<dbReference type="Proteomes" id="UP000789508">
    <property type="component" value="Unassembled WGS sequence"/>
</dbReference>
<dbReference type="Pfam" id="PF24102">
    <property type="entry name" value="FLAD1_M"/>
    <property type="match status" value="1"/>
</dbReference>
<dbReference type="EMBL" id="CAJVPS010000639">
    <property type="protein sequence ID" value="CAG8500396.1"/>
    <property type="molecule type" value="Genomic_DNA"/>
</dbReference>
<organism evidence="3 4">
    <name type="scientific">Ambispora leptoticha</name>
    <dbReference type="NCBI Taxonomy" id="144679"/>
    <lineage>
        <taxon>Eukaryota</taxon>
        <taxon>Fungi</taxon>
        <taxon>Fungi incertae sedis</taxon>
        <taxon>Mucoromycota</taxon>
        <taxon>Glomeromycotina</taxon>
        <taxon>Glomeromycetes</taxon>
        <taxon>Archaeosporales</taxon>
        <taxon>Ambisporaceae</taxon>
        <taxon>Ambispora</taxon>
    </lineage>
</organism>
<dbReference type="SUPFAM" id="SSF53218">
    <property type="entry name" value="Molybdenum cofactor biosynthesis proteins"/>
    <property type="match status" value="1"/>
</dbReference>
<evidence type="ECO:0000313" key="4">
    <source>
        <dbReference type="Proteomes" id="UP000789508"/>
    </source>
</evidence>
<dbReference type="InterPro" id="IPR056596">
    <property type="entry name" value="FLAD1_M"/>
</dbReference>
<dbReference type="AlphaFoldDB" id="A0A9N8ZM68"/>
<name>A0A9N8ZM68_9GLOM</name>
<dbReference type="OrthoDB" id="448496at2759"/>
<dbReference type="PANTHER" id="PTHR47675:SF1">
    <property type="entry name" value="MOLYBDOPTERIN BINDING DOMAIN PROTEIN (AFU_ORTHOLOGUE AFUA_5G11210)"/>
    <property type="match status" value="1"/>
</dbReference>
<evidence type="ECO:0000313" key="3">
    <source>
        <dbReference type="EMBL" id="CAG8500396.1"/>
    </source>
</evidence>
<comment type="caution">
    <text evidence="3">The sequence shown here is derived from an EMBL/GenBank/DDBJ whole genome shotgun (WGS) entry which is preliminary data.</text>
</comment>
<dbReference type="InterPro" id="IPR036425">
    <property type="entry name" value="MoaB/Mog-like_dom_sf"/>
</dbReference>
<dbReference type="InterPro" id="IPR001453">
    <property type="entry name" value="MoaB/Mog_dom"/>
</dbReference>
<proteinExistence type="predicted"/>
<reference evidence="3" key="1">
    <citation type="submission" date="2021-06" db="EMBL/GenBank/DDBJ databases">
        <authorList>
            <person name="Kallberg Y."/>
            <person name="Tangrot J."/>
            <person name="Rosling A."/>
        </authorList>
    </citation>
    <scope>NUCLEOTIDE SEQUENCE</scope>
    <source>
        <strain evidence="3">FL130A</strain>
    </source>
</reference>
<feature type="domain" description="MoaB/Mog" evidence="2">
    <location>
        <begin position="59"/>
        <end position="230"/>
    </location>
</feature>
<evidence type="ECO:0000259" key="2">
    <source>
        <dbReference type="SMART" id="SM00852"/>
    </source>
</evidence>
<gene>
    <name evidence="3" type="ORF">ALEPTO_LOCUS3454</name>
</gene>
<dbReference type="GO" id="GO:0042726">
    <property type="term" value="P:flavin-containing compound metabolic process"/>
    <property type="evidence" value="ECO:0007669"/>
    <property type="project" value="TreeGrafter"/>
</dbReference>
<dbReference type="PANTHER" id="PTHR47675">
    <property type="entry name" value="MOLYBDOPTERIN BINDING DOMAIN PROTEIN (AFU_ORTHOLOGUE AFUA_5G11210)"/>
    <property type="match status" value="1"/>
</dbReference>
<dbReference type="SMART" id="SM00852">
    <property type="entry name" value="MoCF_biosynth"/>
    <property type="match status" value="1"/>
</dbReference>
<feature type="region of interest" description="Disordered" evidence="1">
    <location>
        <begin position="1"/>
        <end position="39"/>
    </location>
</feature>
<dbReference type="Pfam" id="PF00994">
    <property type="entry name" value="MoCF_biosynth"/>
    <property type="match status" value="1"/>
</dbReference>
<feature type="compositionally biased region" description="Polar residues" evidence="1">
    <location>
        <begin position="8"/>
        <end position="36"/>
    </location>
</feature>
<accession>A0A9N8ZM68</accession>
<dbReference type="CDD" id="cd00885">
    <property type="entry name" value="cinA"/>
    <property type="match status" value="1"/>
</dbReference>